<dbReference type="GO" id="GO:0043565">
    <property type="term" value="F:sequence-specific DNA binding"/>
    <property type="evidence" value="ECO:0007669"/>
    <property type="project" value="InterPro"/>
</dbReference>
<keyword evidence="9" id="KW-1185">Reference proteome</keyword>
<evidence type="ECO:0000256" key="4">
    <source>
        <dbReference type="ARBA" id="ARBA00023163"/>
    </source>
</evidence>
<dbReference type="STRING" id="77097.SAMN04490369_103931"/>
<dbReference type="GO" id="GO:0005524">
    <property type="term" value="F:ATP binding"/>
    <property type="evidence" value="ECO:0007669"/>
    <property type="project" value="UniProtKB-KW"/>
</dbReference>
<dbReference type="EMBL" id="AP022869">
    <property type="protein sequence ID" value="BCB71774.1"/>
    <property type="molecule type" value="Genomic_DNA"/>
</dbReference>
<sequence length="177" mass="20159">MRRVNAFTLSVPPLYQRLDDIVPLAEHFLSHFENHYQRRTLGFSDQARSAMYQYRWPGNVRELKNCVERGVILTADNKHITEKALFGDYRVPTLEREKAQCLDETGMLIPTSDDNSSNVSPREHIQPLLDAGMTLEEVERALIQAANSDSGGNITAAAQRLGMTRAAYAYRLKKHRL</sequence>
<keyword evidence="1" id="KW-0547">Nucleotide-binding</keyword>
<accession>A0A1H8LDC2</accession>
<dbReference type="SUPFAM" id="SSF46689">
    <property type="entry name" value="Homeodomain-like"/>
    <property type="match status" value="1"/>
</dbReference>
<dbReference type="PRINTS" id="PR01590">
    <property type="entry name" value="HTHFIS"/>
</dbReference>
<dbReference type="InterPro" id="IPR009057">
    <property type="entry name" value="Homeodomain-like_sf"/>
</dbReference>
<organism evidence="7 8">
    <name type="scientific">Vreelandella aquamarina</name>
    <dbReference type="NCBI Taxonomy" id="77097"/>
    <lineage>
        <taxon>Bacteria</taxon>
        <taxon>Pseudomonadati</taxon>
        <taxon>Pseudomonadota</taxon>
        <taxon>Gammaproteobacteria</taxon>
        <taxon>Oceanospirillales</taxon>
        <taxon>Halomonadaceae</taxon>
        <taxon>Vreelandella</taxon>
    </lineage>
</organism>
<evidence type="ECO:0000313" key="8">
    <source>
        <dbReference type="Proteomes" id="UP000199493"/>
    </source>
</evidence>
<name>A0A1H8LDC2_9GAMM</name>
<dbReference type="PROSITE" id="PS00688">
    <property type="entry name" value="SIGMA54_INTERACT_3"/>
    <property type="match status" value="1"/>
</dbReference>
<dbReference type="SUPFAM" id="SSF52540">
    <property type="entry name" value="P-loop containing nucleoside triphosphate hydrolases"/>
    <property type="match status" value="1"/>
</dbReference>
<keyword evidence="2" id="KW-0067">ATP-binding</keyword>
<dbReference type="Gene3D" id="1.10.8.60">
    <property type="match status" value="1"/>
</dbReference>
<dbReference type="InterPro" id="IPR058031">
    <property type="entry name" value="AAA_lid_NorR"/>
</dbReference>
<protein>
    <submittedName>
        <fullName evidence="7">Regulatory protein, Fis family</fullName>
    </submittedName>
</protein>
<gene>
    <name evidence="6" type="ORF">HMEPL2_21250</name>
    <name evidence="7" type="ORF">SAMN04490369_103931</name>
</gene>
<dbReference type="GO" id="GO:0006355">
    <property type="term" value="P:regulation of DNA-templated transcription"/>
    <property type="evidence" value="ECO:0007669"/>
    <property type="project" value="InterPro"/>
</dbReference>
<evidence type="ECO:0000313" key="9">
    <source>
        <dbReference type="Proteomes" id="UP000501053"/>
    </source>
</evidence>
<evidence type="ECO:0000259" key="5">
    <source>
        <dbReference type="PROSITE" id="PS50045"/>
    </source>
</evidence>
<dbReference type="AlphaFoldDB" id="A0A1H8LDC2"/>
<dbReference type="Gene3D" id="1.10.10.60">
    <property type="entry name" value="Homeodomain-like"/>
    <property type="match status" value="1"/>
</dbReference>
<dbReference type="PROSITE" id="PS50045">
    <property type="entry name" value="SIGMA54_INTERACT_4"/>
    <property type="match status" value="1"/>
</dbReference>
<evidence type="ECO:0000313" key="7">
    <source>
        <dbReference type="EMBL" id="SEO03141.1"/>
    </source>
</evidence>
<dbReference type="PANTHER" id="PTHR32071">
    <property type="entry name" value="TRANSCRIPTIONAL REGULATORY PROTEIN"/>
    <property type="match status" value="1"/>
</dbReference>
<evidence type="ECO:0000313" key="6">
    <source>
        <dbReference type="EMBL" id="BCB71774.1"/>
    </source>
</evidence>
<proteinExistence type="predicted"/>
<dbReference type="InterPro" id="IPR002078">
    <property type="entry name" value="Sigma_54_int"/>
</dbReference>
<dbReference type="PANTHER" id="PTHR32071:SF81">
    <property type="entry name" value="PROPIONATE CATABOLISM OPERON REGULATORY PROTEIN"/>
    <property type="match status" value="1"/>
</dbReference>
<dbReference type="Proteomes" id="UP000199493">
    <property type="component" value="Unassembled WGS sequence"/>
</dbReference>
<keyword evidence="3" id="KW-0805">Transcription regulation</keyword>
<evidence type="ECO:0000256" key="1">
    <source>
        <dbReference type="ARBA" id="ARBA00022741"/>
    </source>
</evidence>
<dbReference type="InterPro" id="IPR027417">
    <property type="entry name" value="P-loop_NTPase"/>
</dbReference>
<reference evidence="7 8" key="1">
    <citation type="submission" date="2016-10" db="EMBL/GenBank/DDBJ databases">
        <authorList>
            <person name="de Groot N.N."/>
        </authorList>
    </citation>
    <scope>NUCLEOTIDE SEQUENCE [LARGE SCALE GENOMIC DNA]</scope>
    <source>
        <strain evidence="7 8">558</strain>
    </source>
</reference>
<dbReference type="InterPro" id="IPR025944">
    <property type="entry name" value="Sigma_54_int_dom_CS"/>
</dbReference>
<dbReference type="EMBL" id="FODB01000039">
    <property type="protein sequence ID" value="SEO03141.1"/>
    <property type="molecule type" value="Genomic_DNA"/>
</dbReference>
<reference evidence="6 9" key="2">
    <citation type="submission" date="2020-03" db="EMBL/GenBank/DDBJ databases">
        <title>Complete Genome Sequence of Halomonas meridiana strain Eplume2, isolated from hydrothermal-plume in the north east Pacific Ocean.</title>
        <authorList>
            <person name="Kurihara Y."/>
            <person name="Kawai S."/>
            <person name="Sakai A."/>
            <person name="Galipon J."/>
            <person name="Arakawa K."/>
        </authorList>
    </citation>
    <scope>NUCLEOTIDE SEQUENCE [LARGE SCALE GENOMIC DNA]</scope>
    <source>
        <strain evidence="6 9">Eplume2</strain>
    </source>
</reference>
<keyword evidence="4" id="KW-0804">Transcription</keyword>
<evidence type="ECO:0000256" key="2">
    <source>
        <dbReference type="ARBA" id="ARBA00022840"/>
    </source>
</evidence>
<dbReference type="Proteomes" id="UP000501053">
    <property type="component" value="Chromosome"/>
</dbReference>
<dbReference type="Pfam" id="PF25601">
    <property type="entry name" value="AAA_lid_14"/>
    <property type="match status" value="1"/>
</dbReference>
<evidence type="ECO:0000256" key="3">
    <source>
        <dbReference type="ARBA" id="ARBA00023015"/>
    </source>
</evidence>
<dbReference type="InterPro" id="IPR002197">
    <property type="entry name" value="HTH_Fis"/>
</dbReference>
<feature type="domain" description="Sigma-54 factor interaction" evidence="5">
    <location>
        <begin position="1"/>
        <end position="72"/>
    </location>
</feature>
<accession>A0A6F8XDF2</accession>
<dbReference type="Pfam" id="PF02954">
    <property type="entry name" value="HTH_8"/>
    <property type="match status" value="1"/>
</dbReference>